<feature type="domain" description="Tyrosine specific protein phosphatases" evidence="2">
    <location>
        <begin position="242"/>
        <end position="314"/>
    </location>
</feature>
<protein>
    <submittedName>
        <fullName evidence="3">Uncharacterized protein</fullName>
    </submittedName>
</protein>
<dbReference type="EMBL" id="JAGKQM010000016">
    <property type="protein sequence ID" value="KAH0875683.1"/>
    <property type="molecule type" value="Genomic_DNA"/>
</dbReference>
<dbReference type="PANTHER" id="PTHR19134">
    <property type="entry name" value="RECEPTOR-TYPE TYROSINE-PROTEIN PHOSPHATASE"/>
    <property type="match status" value="1"/>
</dbReference>
<proteinExistence type="predicted"/>
<dbReference type="Pfam" id="PF00102">
    <property type="entry name" value="Y_phosphatase"/>
    <property type="match status" value="1"/>
</dbReference>
<comment type="caution">
    <text evidence="3">The sequence shown here is derived from an EMBL/GenBank/DDBJ whole genome shotgun (WGS) entry which is preliminary data.</text>
</comment>
<evidence type="ECO:0000313" key="3">
    <source>
        <dbReference type="EMBL" id="KAH0875683.1"/>
    </source>
</evidence>
<dbReference type="PROSITE" id="PS00383">
    <property type="entry name" value="TYR_PHOSPHATASE_1"/>
    <property type="match status" value="1"/>
</dbReference>
<name>A0ABQ7Z6D6_BRANA</name>
<dbReference type="CDD" id="cd17658">
    <property type="entry name" value="PTPc_plant_PTP1"/>
    <property type="match status" value="1"/>
</dbReference>
<dbReference type="SMART" id="SM00194">
    <property type="entry name" value="PTPc"/>
    <property type="match status" value="1"/>
</dbReference>
<dbReference type="InterPro" id="IPR016130">
    <property type="entry name" value="Tyr_Pase_AS"/>
</dbReference>
<dbReference type="PRINTS" id="PR00700">
    <property type="entry name" value="PRTYPHPHTASE"/>
</dbReference>
<sequence length="477" mass="52828">MATSNSPSIGFDFSSADSPLPKLSLSPDQLSYCHQALKIFREKISDPDSIAREFANLQANRMLASDMLRSSTVAINSVNFEKNRYTDVVPFDNNRVVLNPCKDSRSSADGYVNASLIKTSSSSSESVSEFIATQGPLPHTIEDFWEMVIQQHCPVIVMLTRLVDNYKTVKCGDYFPAEDKPREFGNISVKTKWVKTTDTSLVLRNLEVSHKETEDQQPMSVLHIQYAEWPDHGVPKDTVAAREILKRLYQVPPSLGPIIVHCSAGIGRTGTYCAIHNTIQRILVGDMSALDLAKTVTTFRRQRIGMVQTMDQYFFCYNAIVDELGDLTAGTNAGTSAPADKPLSGVVIEAIIASRLPLRLLHPVRKYLKGKEMSFACLVCHSVESPAHSFRSYSVSSSDNEGRCSVIASCLSRASLIQAARSNTFPASSSSKVTPQPNFQESDLMITEGASPRLVRSRAVRRDIVRDWNFNETESEL</sequence>
<reference evidence="3 4" key="1">
    <citation type="submission" date="2021-05" db="EMBL/GenBank/DDBJ databases">
        <title>Genome Assembly of Synthetic Allotetraploid Brassica napus Reveals Homoeologous Exchanges between Subgenomes.</title>
        <authorList>
            <person name="Davis J.T."/>
        </authorList>
    </citation>
    <scope>NUCLEOTIDE SEQUENCE [LARGE SCALE GENOMIC DNA]</scope>
    <source>
        <strain evidence="4">cv. Da-Ae</strain>
        <tissue evidence="3">Seedling</tissue>
    </source>
</reference>
<keyword evidence="4" id="KW-1185">Reference proteome</keyword>
<dbReference type="PROSITE" id="PS50055">
    <property type="entry name" value="TYR_PHOSPHATASE_PTP"/>
    <property type="match status" value="1"/>
</dbReference>
<dbReference type="SMART" id="SM00404">
    <property type="entry name" value="PTPc_motif"/>
    <property type="match status" value="1"/>
</dbReference>
<dbReference type="SUPFAM" id="SSF52799">
    <property type="entry name" value="(Phosphotyrosine protein) phosphatases II"/>
    <property type="match status" value="1"/>
</dbReference>
<dbReference type="PANTHER" id="PTHR19134:SF449">
    <property type="entry name" value="TYROSINE-PROTEIN PHOSPHATASE 1"/>
    <property type="match status" value="1"/>
</dbReference>
<gene>
    <name evidence="3" type="ORF">HID58_073045</name>
</gene>
<organism evidence="3 4">
    <name type="scientific">Brassica napus</name>
    <name type="common">Rape</name>
    <dbReference type="NCBI Taxonomy" id="3708"/>
    <lineage>
        <taxon>Eukaryota</taxon>
        <taxon>Viridiplantae</taxon>
        <taxon>Streptophyta</taxon>
        <taxon>Embryophyta</taxon>
        <taxon>Tracheophyta</taxon>
        <taxon>Spermatophyta</taxon>
        <taxon>Magnoliopsida</taxon>
        <taxon>eudicotyledons</taxon>
        <taxon>Gunneridae</taxon>
        <taxon>Pentapetalae</taxon>
        <taxon>rosids</taxon>
        <taxon>malvids</taxon>
        <taxon>Brassicales</taxon>
        <taxon>Brassicaceae</taxon>
        <taxon>Brassiceae</taxon>
        <taxon>Brassica</taxon>
    </lineage>
</organism>
<dbReference type="InterPro" id="IPR029021">
    <property type="entry name" value="Prot-tyrosine_phosphatase-like"/>
</dbReference>
<dbReference type="InterPro" id="IPR000242">
    <property type="entry name" value="PTP_cat"/>
</dbReference>
<dbReference type="Gene3D" id="3.90.190.10">
    <property type="entry name" value="Protein tyrosine phosphatase superfamily"/>
    <property type="match status" value="1"/>
</dbReference>
<feature type="domain" description="Tyrosine-protein phosphatase" evidence="1">
    <location>
        <begin position="50"/>
        <end position="323"/>
    </location>
</feature>
<evidence type="ECO:0000259" key="1">
    <source>
        <dbReference type="PROSITE" id="PS50055"/>
    </source>
</evidence>
<accession>A0ABQ7Z6D6</accession>
<evidence type="ECO:0000259" key="2">
    <source>
        <dbReference type="PROSITE" id="PS50056"/>
    </source>
</evidence>
<dbReference type="Proteomes" id="UP000824890">
    <property type="component" value="Unassembled WGS sequence"/>
</dbReference>
<dbReference type="InterPro" id="IPR000387">
    <property type="entry name" value="Tyr_Pase_dom"/>
</dbReference>
<dbReference type="InterPro" id="IPR050348">
    <property type="entry name" value="Protein-Tyr_Phosphatase"/>
</dbReference>
<dbReference type="PROSITE" id="PS50056">
    <property type="entry name" value="TYR_PHOSPHATASE_2"/>
    <property type="match status" value="1"/>
</dbReference>
<dbReference type="InterPro" id="IPR003595">
    <property type="entry name" value="Tyr_Pase_cat"/>
</dbReference>
<evidence type="ECO:0000313" key="4">
    <source>
        <dbReference type="Proteomes" id="UP000824890"/>
    </source>
</evidence>